<dbReference type="InterPro" id="IPR027806">
    <property type="entry name" value="HARBI1_dom"/>
</dbReference>
<evidence type="ECO:0000256" key="2">
    <source>
        <dbReference type="ARBA" id="ARBA00022723"/>
    </source>
</evidence>
<keyword evidence="2" id="KW-0479">Metal-binding</keyword>
<dbReference type="Pfam" id="PF13359">
    <property type="entry name" value="DDE_Tnp_4"/>
    <property type="match status" value="1"/>
</dbReference>
<sequence>MDRTLCRLPHRGKYNEFVSRKSQTQINVLIVCDWNKNLVYVEPEFTGRTQDNDMFNNSVLHEEMKLPD</sequence>
<evidence type="ECO:0000256" key="1">
    <source>
        <dbReference type="ARBA" id="ARBA00001968"/>
    </source>
</evidence>
<comment type="cofactor">
    <cofactor evidence="1">
        <name>a divalent metal cation</name>
        <dbReference type="ChEBI" id="CHEBI:60240"/>
    </cofactor>
</comment>
<organism evidence="4 5">
    <name type="scientific">Blastocystis sp. subtype 1 (strain ATCC 50177 / NandII)</name>
    <dbReference type="NCBI Taxonomy" id="478820"/>
    <lineage>
        <taxon>Eukaryota</taxon>
        <taxon>Sar</taxon>
        <taxon>Stramenopiles</taxon>
        <taxon>Bigyra</taxon>
        <taxon>Opalozoa</taxon>
        <taxon>Opalinata</taxon>
        <taxon>Blastocystidae</taxon>
        <taxon>Blastocystis</taxon>
    </lineage>
</organism>
<feature type="domain" description="DDE Tnp4" evidence="3">
    <location>
        <begin position="13"/>
        <end position="65"/>
    </location>
</feature>
<dbReference type="EMBL" id="LXWW01000174">
    <property type="protein sequence ID" value="OAO15086.1"/>
    <property type="molecule type" value="Genomic_DNA"/>
</dbReference>
<reference evidence="4 5" key="1">
    <citation type="submission" date="2016-05" db="EMBL/GenBank/DDBJ databases">
        <title>Nuclear genome of Blastocystis sp. subtype 1 NandII.</title>
        <authorList>
            <person name="Gentekaki E."/>
            <person name="Curtis B."/>
            <person name="Stairs C."/>
            <person name="Eme L."/>
            <person name="Herman E."/>
            <person name="Klimes V."/>
            <person name="Arias M.C."/>
            <person name="Elias M."/>
            <person name="Hilliou F."/>
            <person name="Klute M."/>
            <person name="Malik S.-B."/>
            <person name="Pightling A."/>
            <person name="Rachubinski R."/>
            <person name="Salas D."/>
            <person name="Schlacht A."/>
            <person name="Suga H."/>
            <person name="Archibald J."/>
            <person name="Ball S.G."/>
            <person name="Clark G."/>
            <person name="Dacks J."/>
            <person name="Van Der Giezen M."/>
            <person name="Tsaousis A."/>
            <person name="Roger A."/>
        </authorList>
    </citation>
    <scope>NUCLEOTIDE SEQUENCE [LARGE SCALE GENOMIC DNA]</scope>
    <source>
        <strain evidence="5">ATCC 50177 / NandII</strain>
    </source>
</reference>
<dbReference type="OrthoDB" id="108131at2759"/>
<evidence type="ECO:0000259" key="3">
    <source>
        <dbReference type="Pfam" id="PF13359"/>
    </source>
</evidence>
<evidence type="ECO:0000313" key="5">
    <source>
        <dbReference type="Proteomes" id="UP000078348"/>
    </source>
</evidence>
<dbReference type="GO" id="GO:0046872">
    <property type="term" value="F:metal ion binding"/>
    <property type="evidence" value="ECO:0007669"/>
    <property type="project" value="UniProtKB-KW"/>
</dbReference>
<evidence type="ECO:0000313" key="4">
    <source>
        <dbReference type="EMBL" id="OAO15086.1"/>
    </source>
</evidence>
<name>A0A196SFI6_BLAHN</name>
<dbReference type="AlphaFoldDB" id="A0A196SFI6"/>
<dbReference type="Proteomes" id="UP000078348">
    <property type="component" value="Unassembled WGS sequence"/>
</dbReference>
<proteinExistence type="predicted"/>
<gene>
    <name evidence="4" type="ORF">AV274_3176</name>
</gene>
<accession>A0A196SFI6</accession>
<comment type="caution">
    <text evidence="4">The sequence shown here is derived from an EMBL/GenBank/DDBJ whole genome shotgun (WGS) entry which is preliminary data.</text>
</comment>
<protein>
    <recommendedName>
        <fullName evidence="3">DDE Tnp4 domain-containing protein</fullName>
    </recommendedName>
</protein>
<keyword evidence="5" id="KW-1185">Reference proteome</keyword>